<dbReference type="Pfam" id="PF00480">
    <property type="entry name" value="ROK"/>
    <property type="match status" value="1"/>
</dbReference>
<comment type="caution">
    <text evidence="2">The sequence shown here is derived from an EMBL/GenBank/DDBJ whole genome shotgun (WGS) entry which is preliminary data.</text>
</comment>
<dbReference type="PROSITE" id="PS01125">
    <property type="entry name" value="ROK"/>
    <property type="match status" value="1"/>
</dbReference>
<sequence length="324" mass="33448">MKELFAGVDLGGTAVKAAIADSDGTILTQDSIATHSHDGPNAVLKRIGEFLVDMSNRVSDGHGTLSGVGMGVPGLVDVQNGITKFLPNLTTQWRDVPVADLLSDQLGCPIRLLNDVRTATLGELHFGHGRDRPDITMVFIALGTGVGGGLVIDGRLRLGPLGAAGELGHQTILPQGPRCGCGSRGCLETLASGPAIASEGSRLMQIGLAPTLHDLVDGQGDNVTTKAMSIAAEHDPAIREAIVNAASYVGIAVANVITTLHPDMIVLGGGVAQFGRILLETVRAVVADRVRMFPTESIAIEQSQLGEQAGVMGAVALARSPVVD</sequence>
<comment type="similarity">
    <text evidence="1">Belongs to the ROK (NagC/XylR) family.</text>
</comment>
<dbReference type="InterPro" id="IPR049874">
    <property type="entry name" value="ROK_cs"/>
</dbReference>
<dbReference type="AlphaFoldDB" id="A0A5C6ASP7"/>
<organism evidence="2 3">
    <name type="scientific">Stieleria varia</name>
    <dbReference type="NCBI Taxonomy" id="2528005"/>
    <lineage>
        <taxon>Bacteria</taxon>
        <taxon>Pseudomonadati</taxon>
        <taxon>Planctomycetota</taxon>
        <taxon>Planctomycetia</taxon>
        <taxon>Pirellulales</taxon>
        <taxon>Pirellulaceae</taxon>
        <taxon>Stieleria</taxon>
    </lineage>
</organism>
<evidence type="ECO:0000313" key="2">
    <source>
        <dbReference type="EMBL" id="TWU02558.1"/>
    </source>
</evidence>
<keyword evidence="3" id="KW-1185">Reference proteome</keyword>
<dbReference type="SUPFAM" id="SSF53067">
    <property type="entry name" value="Actin-like ATPase domain"/>
    <property type="match status" value="1"/>
</dbReference>
<dbReference type="RefSeq" id="WP_146520862.1">
    <property type="nucleotide sequence ID" value="NZ_CP151726.1"/>
</dbReference>
<dbReference type="GO" id="GO:0004340">
    <property type="term" value="F:glucokinase activity"/>
    <property type="evidence" value="ECO:0007669"/>
    <property type="project" value="UniProtKB-EC"/>
</dbReference>
<dbReference type="EMBL" id="SJPN01000004">
    <property type="protein sequence ID" value="TWU02558.1"/>
    <property type="molecule type" value="Genomic_DNA"/>
</dbReference>
<name>A0A5C6ASP7_9BACT</name>
<gene>
    <name evidence="2" type="primary">glkA</name>
    <name evidence="2" type="ORF">Pla52n_36080</name>
</gene>
<dbReference type="EC" id="2.7.1.2" evidence="2"/>
<reference evidence="2 3" key="1">
    <citation type="submission" date="2019-02" db="EMBL/GenBank/DDBJ databases">
        <title>Deep-cultivation of Planctomycetes and their phenomic and genomic characterization uncovers novel biology.</title>
        <authorList>
            <person name="Wiegand S."/>
            <person name="Jogler M."/>
            <person name="Boedeker C."/>
            <person name="Pinto D."/>
            <person name="Vollmers J."/>
            <person name="Rivas-Marin E."/>
            <person name="Kohn T."/>
            <person name="Peeters S.H."/>
            <person name="Heuer A."/>
            <person name="Rast P."/>
            <person name="Oberbeckmann S."/>
            <person name="Bunk B."/>
            <person name="Jeske O."/>
            <person name="Meyerdierks A."/>
            <person name="Storesund J.E."/>
            <person name="Kallscheuer N."/>
            <person name="Luecker S."/>
            <person name="Lage O.M."/>
            <person name="Pohl T."/>
            <person name="Merkel B.J."/>
            <person name="Hornburger P."/>
            <person name="Mueller R.-W."/>
            <person name="Bruemmer F."/>
            <person name="Labrenz M."/>
            <person name="Spormann A.M."/>
            <person name="Op Den Camp H."/>
            <person name="Overmann J."/>
            <person name="Amann R."/>
            <person name="Jetten M.S.M."/>
            <person name="Mascher T."/>
            <person name="Medema M.H."/>
            <person name="Devos D.P."/>
            <person name="Kaster A.-K."/>
            <person name="Ovreas L."/>
            <person name="Rohde M."/>
            <person name="Galperin M.Y."/>
            <person name="Jogler C."/>
        </authorList>
    </citation>
    <scope>NUCLEOTIDE SEQUENCE [LARGE SCALE GENOMIC DNA]</scope>
    <source>
        <strain evidence="2 3">Pla52n</strain>
    </source>
</reference>
<dbReference type="InterPro" id="IPR043129">
    <property type="entry name" value="ATPase_NBD"/>
</dbReference>
<proteinExistence type="inferred from homology"/>
<accession>A0A5C6ASP7</accession>
<keyword evidence="2" id="KW-0808">Transferase</keyword>
<dbReference type="Gene3D" id="3.30.420.40">
    <property type="match status" value="2"/>
</dbReference>
<dbReference type="InterPro" id="IPR000600">
    <property type="entry name" value="ROK"/>
</dbReference>
<dbReference type="PANTHER" id="PTHR18964">
    <property type="entry name" value="ROK (REPRESSOR, ORF, KINASE) FAMILY"/>
    <property type="match status" value="1"/>
</dbReference>
<dbReference type="PANTHER" id="PTHR18964:SF149">
    <property type="entry name" value="BIFUNCTIONAL UDP-N-ACETYLGLUCOSAMINE 2-EPIMERASE_N-ACETYLMANNOSAMINE KINASE"/>
    <property type="match status" value="1"/>
</dbReference>
<evidence type="ECO:0000313" key="3">
    <source>
        <dbReference type="Proteomes" id="UP000320176"/>
    </source>
</evidence>
<protein>
    <submittedName>
        <fullName evidence="2">Glucokinase</fullName>
        <ecNumber evidence="2">2.7.1.2</ecNumber>
    </submittedName>
</protein>
<dbReference type="OrthoDB" id="9795247at2"/>
<evidence type="ECO:0000256" key="1">
    <source>
        <dbReference type="ARBA" id="ARBA00006479"/>
    </source>
</evidence>
<keyword evidence="2" id="KW-0418">Kinase</keyword>
<dbReference type="Proteomes" id="UP000320176">
    <property type="component" value="Unassembled WGS sequence"/>
</dbReference>